<dbReference type="Gene3D" id="3.30.1490.190">
    <property type="match status" value="1"/>
</dbReference>
<evidence type="ECO:0000256" key="1">
    <source>
        <dbReference type="ARBA" id="ARBA00007957"/>
    </source>
</evidence>
<evidence type="ECO:0000256" key="2">
    <source>
        <dbReference type="ARBA" id="ARBA00022491"/>
    </source>
</evidence>
<dbReference type="Gene3D" id="1.10.10.10">
    <property type="entry name" value="Winged helix-like DNA-binding domain superfamily/Winged helix DNA-binding domain"/>
    <property type="match status" value="1"/>
</dbReference>
<dbReference type="RefSeq" id="WP_194253897.1">
    <property type="nucleotide sequence ID" value="NZ_JABCQO010000001.1"/>
</dbReference>
<proteinExistence type="inferred from homology"/>
<reference evidence="8 9" key="2">
    <citation type="submission" date="2020-11" db="EMBL/GenBank/DDBJ databases">
        <title>Description of novel Gluconobacter species.</title>
        <authorList>
            <person name="Cleenwerck I."/>
            <person name="Cnockaert M."/>
            <person name="Borremans W."/>
            <person name="Wieme A.D."/>
            <person name="De Vuyst L."/>
            <person name="Vandamme P."/>
        </authorList>
    </citation>
    <scope>NUCLEOTIDE SEQUENCE [LARGE SCALE GENOMIC DNA]</scope>
    <source>
        <strain evidence="8 9">LMG 27748</strain>
    </source>
</reference>
<dbReference type="Pfam" id="PF01475">
    <property type="entry name" value="FUR"/>
    <property type="match status" value="1"/>
</dbReference>
<name>A0ABR9YAC9_9PROT</name>
<evidence type="ECO:0000256" key="3">
    <source>
        <dbReference type="ARBA" id="ARBA00022833"/>
    </source>
</evidence>
<evidence type="ECO:0000256" key="4">
    <source>
        <dbReference type="ARBA" id="ARBA00023015"/>
    </source>
</evidence>
<feature type="compositionally biased region" description="Basic and acidic residues" evidence="7">
    <location>
        <begin position="1"/>
        <end position="12"/>
    </location>
</feature>
<dbReference type="PANTHER" id="PTHR33202">
    <property type="entry name" value="ZINC UPTAKE REGULATION PROTEIN"/>
    <property type="match status" value="1"/>
</dbReference>
<dbReference type="Proteomes" id="UP000630952">
    <property type="component" value="Unassembled WGS sequence"/>
</dbReference>
<keyword evidence="2" id="KW-0678">Repressor</keyword>
<evidence type="ECO:0000256" key="7">
    <source>
        <dbReference type="SAM" id="MobiDB-lite"/>
    </source>
</evidence>
<gene>
    <name evidence="8" type="ORF">HKD21_01925</name>
</gene>
<dbReference type="CDD" id="cd07153">
    <property type="entry name" value="Fur_like"/>
    <property type="match status" value="1"/>
</dbReference>
<dbReference type="InterPro" id="IPR043135">
    <property type="entry name" value="Fur_C"/>
</dbReference>
<dbReference type="SUPFAM" id="SSF46785">
    <property type="entry name" value="Winged helix' DNA-binding domain"/>
    <property type="match status" value="1"/>
</dbReference>
<keyword evidence="6" id="KW-0804">Transcription</keyword>
<dbReference type="InterPro" id="IPR002481">
    <property type="entry name" value="FUR"/>
</dbReference>
<feature type="region of interest" description="Disordered" evidence="7">
    <location>
        <begin position="1"/>
        <end position="29"/>
    </location>
</feature>
<dbReference type="InterPro" id="IPR036390">
    <property type="entry name" value="WH_DNA-bd_sf"/>
</dbReference>
<evidence type="ECO:0000256" key="5">
    <source>
        <dbReference type="ARBA" id="ARBA00023125"/>
    </source>
</evidence>
<evidence type="ECO:0000313" key="9">
    <source>
        <dbReference type="Proteomes" id="UP000630952"/>
    </source>
</evidence>
<organism evidence="8 9">
    <name type="scientific">Gluconobacter cerevisiae</name>
    <dbReference type="NCBI Taxonomy" id="1379734"/>
    <lineage>
        <taxon>Bacteria</taxon>
        <taxon>Pseudomonadati</taxon>
        <taxon>Pseudomonadota</taxon>
        <taxon>Alphaproteobacteria</taxon>
        <taxon>Acetobacterales</taxon>
        <taxon>Acetobacteraceae</taxon>
        <taxon>Gluconobacter</taxon>
    </lineage>
</organism>
<comment type="similarity">
    <text evidence="1">Belongs to the Fur family.</text>
</comment>
<dbReference type="PANTHER" id="PTHR33202:SF7">
    <property type="entry name" value="FERRIC UPTAKE REGULATION PROTEIN"/>
    <property type="match status" value="1"/>
</dbReference>
<keyword evidence="3" id="KW-0862">Zinc</keyword>
<comment type="caution">
    <text evidence="8">The sequence shown here is derived from an EMBL/GenBank/DDBJ whole genome shotgun (WGS) entry which is preliminary data.</text>
</comment>
<evidence type="ECO:0000256" key="6">
    <source>
        <dbReference type="ARBA" id="ARBA00023163"/>
    </source>
</evidence>
<reference evidence="9" key="1">
    <citation type="submission" date="2020-04" db="EMBL/GenBank/DDBJ databases">
        <title>Description of novel Gluconacetobacter.</title>
        <authorList>
            <person name="Sombolestani A."/>
        </authorList>
    </citation>
    <scope>NUCLEOTIDE SEQUENCE [LARGE SCALE GENOMIC DNA]</scope>
    <source>
        <strain evidence="9">LMG 27748</strain>
    </source>
</reference>
<accession>A0ABR9YAC9</accession>
<sequence length="177" mass="19916">MVADTKTAERRSSPGNRKAPSSPVPDDSHIARLCVESGLKMTGQRRVIAHVLSIADDHPDVEELYRRASEIDSRISVATVYRTVRLLEEKGILERRDFGGGRARYEASDSGNHYHLIDVDSGRVVEFEDDEPVRLLAQLAQRLGFDLVSHRIELFGRRAEPEDRKKSPPENRNKSGS</sequence>
<keyword evidence="5" id="KW-0238">DNA-binding</keyword>
<keyword evidence="9" id="KW-1185">Reference proteome</keyword>
<evidence type="ECO:0000313" key="8">
    <source>
        <dbReference type="EMBL" id="MBF0875604.1"/>
    </source>
</evidence>
<feature type="region of interest" description="Disordered" evidence="7">
    <location>
        <begin position="158"/>
        <end position="177"/>
    </location>
</feature>
<keyword evidence="4" id="KW-0805">Transcription regulation</keyword>
<protein>
    <submittedName>
        <fullName evidence="8">Transcriptional repressor</fullName>
    </submittedName>
</protein>
<dbReference type="EMBL" id="JABCQO010000001">
    <property type="protein sequence ID" value="MBF0875604.1"/>
    <property type="molecule type" value="Genomic_DNA"/>
</dbReference>
<dbReference type="InterPro" id="IPR036388">
    <property type="entry name" value="WH-like_DNA-bd_sf"/>
</dbReference>